<dbReference type="Proteomes" id="UP001223079">
    <property type="component" value="Unassembled WGS sequence"/>
</dbReference>
<proteinExistence type="predicted"/>
<dbReference type="InterPro" id="IPR023365">
    <property type="entry name" value="Sortase_dom-sf"/>
</dbReference>
<keyword evidence="2" id="KW-0812">Transmembrane</keyword>
<dbReference type="NCBIfam" id="TIGR01076">
    <property type="entry name" value="sortase_fam"/>
    <property type="match status" value="1"/>
</dbReference>
<dbReference type="SUPFAM" id="SSF63817">
    <property type="entry name" value="Sortase"/>
    <property type="match status" value="1"/>
</dbReference>
<evidence type="ECO:0000256" key="2">
    <source>
        <dbReference type="SAM" id="Phobius"/>
    </source>
</evidence>
<evidence type="ECO:0000313" key="4">
    <source>
        <dbReference type="Proteomes" id="UP001223079"/>
    </source>
</evidence>
<keyword evidence="4" id="KW-1185">Reference proteome</keyword>
<sequence length="292" mass="33256">MKRRVNKNKRRKSPWFLALVFLLGLAIASYPLISQYYYRIQSNEEIAKFNKSISDIPSEKLAERLHLAQAFNSTLKPSELRDPFSAEEKEAGVTEYGKMLVIQERLGYVEIPKIDEAIPMYVGTSSDILERGAGLLEGTSLPVGGESTHTVITAHRGLPNAKLFTDLNKLKKGDIFYIHVLDQVLAYKVDQILTVEPTNFEPVLIEKGKDYATLLTCTPYMINSHRLLVRGIRVPYTAPIKELSIELREARQQYMILLVVSVVIILVLLYLVYRTRKAVQTITKELEGYHEE</sequence>
<feature type="transmembrane region" description="Helical" evidence="2">
    <location>
        <begin position="254"/>
        <end position="273"/>
    </location>
</feature>
<gene>
    <name evidence="3" type="ORF">J2S23_002012</name>
</gene>
<dbReference type="Pfam" id="PF04203">
    <property type="entry name" value="Sortase"/>
    <property type="match status" value="1"/>
</dbReference>
<dbReference type="CDD" id="cd05827">
    <property type="entry name" value="Sortase_C"/>
    <property type="match status" value="1"/>
</dbReference>
<name>A0ABT9YTX1_9STRE</name>
<keyword evidence="1" id="KW-0378">Hydrolase</keyword>
<accession>A0ABT9YTX1</accession>
<reference evidence="3 4" key="1">
    <citation type="submission" date="2023-07" db="EMBL/GenBank/DDBJ databases">
        <title>Genomic Encyclopedia of Type Strains, Phase IV (KMG-IV): sequencing the most valuable type-strain genomes for metagenomic binning, comparative biology and taxonomic classification.</title>
        <authorList>
            <person name="Goeker M."/>
        </authorList>
    </citation>
    <scope>NUCLEOTIDE SEQUENCE [LARGE SCALE GENOMIC DNA]</scope>
    <source>
        <strain evidence="3 4">DSM 105143</strain>
    </source>
</reference>
<dbReference type="RefSeq" id="WP_307122584.1">
    <property type="nucleotide sequence ID" value="NZ_JAUSTM010000028.1"/>
</dbReference>
<keyword evidence="2" id="KW-0472">Membrane</keyword>
<comment type="caution">
    <text evidence="3">The sequence shown here is derived from an EMBL/GenBank/DDBJ whole genome shotgun (WGS) entry which is preliminary data.</text>
</comment>
<keyword evidence="2" id="KW-1133">Transmembrane helix</keyword>
<protein>
    <submittedName>
        <fullName evidence="3">LPXTG-site transpeptidase (Sortase) family protein</fullName>
    </submittedName>
</protein>
<dbReference type="InterPro" id="IPR042002">
    <property type="entry name" value="Sortase_C"/>
</dbReference>
<dbReference type="NCBIfam" id="NF033745">
    <property type="entry name" value="class_C_sortase"/>
    <property type="match status" value="1"/>
</dbReference>
<evidence type="ECO:0000256" key="1">
    <source>
        <dbReference type="ARBA" id="ARBA00022801"/>
    </source>
</evidence>
<dbReference type="InterPro" id="IPR005754">
    <property type="entry name" value="Sortase"/>
</dbReference>
<dbReference type="EMBL" id="JAUSTM010000028">
    <property type="protein sequence ID" value="MDQ0223436.1"/>
    <property type="molecule type" value="Genomic_DNA"/>
</dbReference>
<organism evidence="3 4">
    <name type="scientific">Streptococcus moroccensis</name>
    <dbReference type="NCBI Taxonomy" id="1451356"/>
    <lineage>
        <taxon>Bacteria</taxon>
        <taxon>Bacillati</taxon>
        <taxon>Bacillota</taxon>
        <taxon>Bacilli</taxon>
        <taxon>Lactobacillales</taxon>
        <taxon>Streptococcaceae</taxon>
        <taxon>Streptococcus</taxon>
    </lineage>
</organism>
<evidence type="ECO:0000313" key="3">
    <source>
        <dbReference type="EMBL" id="MDQ0223436.1"/>
    </source>
</evidence>
<dbReference type="Gene3D" id="2.40.260.10">
    <property type="entry name" value="Sortase"/>
    <property type="match status" value="1"/>
</dbReference>